<dbReference type="SUPFAM" id="SSF53474">
    <property type="entry name" value="alpha/beta-Hydrolases"/>
    <property type="match status" value="1"/>
</dbReference>
<dbReference type="Proteomes" id="UP001500731">
    <property type="component" value="Unassembled WGS sequence"/>
</dbReference>
<protein>
    <submittedName>
        <fullName evidence="2">Alpha/beta hydrolase-fold protein</fullName>
    </submittedName>
</protein>
<dbReference type="InterPro" id="IPR000801">
    <property type="entry name" value="Esterase-like"/>
</dbReference>
<comment type="caution">
    <text evidence="2">The sequence shown here is derived from an EMBL/GenBank/DDBJ whole genome shotgun (WGS) entry which is preliminary data.</text>
</comment>
<keyword evidence="1" id="KW-1133">Transmembrane helix</keyword>
<feature type="transmembrane region" description="Helical" evidence="1">
    <location>
        <begin position="38"/>
        <end position="63"/>
    </location>
</feature>
<dbReference type="PANTHER" id="PTHR48098">
    <property type="entry name" value="ENTEROCHELIN ESTERASE-RELATED"/>
    <property type="match status" value="1"/>
</dbReference>
<dbReference type="PANTHER" id="PTHR48098:SF1">
    <property type="entry name" value="DIACYLGLYCEROL ACYLTRANSFERASE_MYCOLYLTRANSFERASE AG85A"/>
    <property type="match status" value="1"/>
</dbReference>
<keyword evidence="3" id="KW-1185">Reference proteome</keyword>
<feature type="transmembrane region" description="Helical" evidence="1">
    <location>
        <begin position="75"/>
        <end position="94"/>
    </location>
</feature>
<reference evidence="3" key="1">
    <citation type="journal article" date="2019" name="Int. J. Syst. Evol. Microbiol.">
        <title>The Global Catalogue of Microorganisms (GCM) 10K type strain sequencing project: providing services to taxonomists for standard genome sequencing and annotation.</title>
        <authorList>
            <consortium name="The Broad Institute Genomics Platform"/>
            <consortium name="The Broad Institute Genome Sequencing Center for Infectious Disease"/>
            <person name="Wu L."/>
            <person name="Ma J."/>
        </authorList>
    </citation>
    <scope>NUCLEOTIDE SEQUENCE [LARGE SCALE GENOMIC DNA]</scope>
    <source>
        <strain evidence="3">JCM 17839</strain>
    </source>
</reference>
<dbReference type="RefSeq" id="WP_345185598.1">
    <property type="nucleotide sequence ID" value="NZ_BAABGP010000008.1"/>
</dbReference>
<dbReference type="EMBL" id="BAABGP010000008">
    <property type="protein sequence ID" value="GAA4483163.1"/>
    <property type="molecule type" value="Genomic_DNA"/>
</dbReference>
<sequence length="433" mass="45004">MTWFYKLSVIDGPLPLTVWGLTIVGVIVLLIRRPTPAWLWRIVIALAVGIGGGVAAVAVANATAAFGPALPSACWLWVPAGFGATLLGIVSLWERGVWRKIVAVLLVILALLSTTLGVNAAFGINPTVGALLGASAQDDIHTLPTPGPTQTASGPLYKTWNPPADMPAHGTVGQLAGDKAIRSTAGFVPRSATVYLPPAAQVKNPPRLPLVVMMMGFPGSPDPTFIATALDALAAKNKGLAPIVIVADQLGSESQDPVCVDSQKYGGVSTYFNTDIPAYATKNLNVLLDHSAWTIMGYSNGGACAFTWATHHPDIWGNVIGISPDEYPGVEWRAEATRTLFDGDAAAFEANMPAAGVAAHPGAFTGHLAVFTVGGNDPGFIPGAQRNTTLAEEAGFTTTFHVVPGADHVVSALNGGIPFAMDLLYKHLGLSAP</sequence>
<proteinExistence type="predicted"/>
<dbReference type="InterPro" id="IPR029058">
    <property type="entry name" value="AB_hydrolase_fold"/>
</dbReference>
<keyword evidence="2" id="KW-0378">Hydrolase</keyword>
<dbReference type="GO" id="GO:0016787">
    <property type="term" value="F:hydrolase activity"/>
    <property type="evidence" value="ECO:0007669"/>
    <property type="project" value="UniProtKB-KW"/>
</dbReference>
<dbReference type="Pfam" id="PF00756">
    <property type="entry name" value="Esterase"/>
    <property type="match status" value="1"/>
</dbReference>
<gene>
    <name evidence="2" type="ORF">GCM10023171_14230</name>
</gene>
<feature type="transmembrane region" description="Helical" evidence="1">
    <location>
        <begin position="12"/>
        <end position="31"/>
    </location>
</feature>
<evidence type="ECO:0000256" key="1">
    <source>
        <dbReference type="SAM" id="Phobius"/>
    </source>
</evidence>
<keyword evidence="1" id="KW-0812">Transmembrane</keyword>
<dbReference type="InterPro" id="IPR050583">
    <property type="entry name" value="Mycobacterial_A85_antigen"/>
</dbReference>
<dbReference type="Gene3D" id="3.40.50.1820">
    <property type="entry name" value="alpha/beta hydrolase"/>
    <property type="match status" value="1"/>
</dbReference>
<organism evidence="2 3">
    <name type="scientific">Microbacterium panaciterrae</name>
    <dbReference type="NCBI Taxonomy" id="985759"/>
    <lineage>
        <taxon>Bacteria</taxon>
        <taxon>Bacillati</taxon>
        <taxon>Actinomycetota</taxon>
        <taxon>Actinomycetes</taxon>
        <taxon>Micrococcales</taxon>
        <taxon>Microbacteriaceae</taxon>
        <taxon>Microbacterium</taxon>
    </lineage>
</organism>
<accession>A0ABP8PAQ2</accession>
<evidence type="ECO:0000313" key="2">
    <source>
        <dbReference type="EMBL" id="GAA4483163.1"/>
    </source>
</evidence>
<feature type="transmembrane region" description="Helical" evidence="1">
    <location>
        <begin position="101"/>
        <end position="122"/>
    </location>
</feature>
<name>A0ABP8PAQ2_9MICO</name>
<evidence type="ECO:0000313" key="3">
    <source>
        <dbReference type="Proteomes" id="UP001500731"/>
    </source>
</evidence>
<keyword evidence="1" id="KW-0472">Membrane</keyword>